<dbReference type="PANTHER" id="PTHR34303:SF6">
    <property type="entry name" value="OS01G0890400 PROTEIN"/>
    <property type="match status" value="1"/>
</dbReference>
<sequence length="272" mass="30084">MQSGSGSAHPTSLPEEVDVPGRPDFINRFVQGNRPIPATAVRAVTPERERRTSRPETAVVYLPSPPPEMRYFAWCFAYAYITPEGAPCKANPAPFIRAAVGAALPGLRFELMAPSHGADRTVRFPTPEDREVAMERQPFALDGASVKLVREGETSNVRRVALDTLAHVALLGYPREQRSLEDIRSNCGGFGHLLEVDPACYAAPDLSPVRAVLAMEREHVRKIPRQVRIRYSDFMSRHVVPVRILRVWDMSESTDADGKYLPMYPAAAAPAP</sequence>
<evidence type="ECO:0000313" key="2">
    <source>
        <dbReference type="EMBL" id="KAG2536137.1"/>
    </source>
</evidence>
<evidence type="ECO:0000313" key="3">
    <source>
        <dbReference type="Proteomes" id="UP000823388"/>
    </source>
</evidence>
<evidence type="ECO:0000256" key="1">
    <source>
        <dbReference type="SAM" id="MobiDB-lite"/>
    </source>
</evidence>
<accession>A0A8T0MGA3</accession>
<protein>
    <submittedName>
        <fullName evidence="2">Uncharacterized protein</fullName>
    </submittedName>
</protein>
<organism evidence="2 3">
    <name type="scientific">Panicum virgatum</name>
    <name type="common">Blackwell switchgrass</name>
    <dbReference type="NCBI Taxonomy" id="38727"/>
    <lineage>
        <taxon>Eukaryota</taxon>
        <taxon>Viridiplantae</taxon>
        <taxon>Streptophyta</taxon>
        <taxon>Embryophyta</taxon>
        <taxon>Tracheophyta</taxon>
        <taxon>Spermatophyta</taxon>
        <taxon>Magnoliopsida</taxon>
        <taxon>Liliopsida</taxon>
        <taxon>Poales</taxon>
        <taxon>Poaceae</taxon>
        <taxon>PACMAD clade</taxon>
        <taxon>Panicoideae</taxon>
        <taxon>Panicodae</taxon>
        <taxon>Paniceae</taxon>
        <taxon>Panicinae</taxon>
        <taxon>Panicum</taxon>
        <taxon>Panicum sect. Hiantes</taxon>
    </lineage>
</organism>
<name>A0A8T0MGA3_PANVG</name>
<comment type="caution">
    <text evidence="2">The sequence shown here is derived from an EMBL/GenBank/DDBJ whole genome shotgun (WGS) entry which is preliminary data.</text>
</comment>
<keyword evidence="3" id="KW-1185">Reference proteome</keyword>
<feature type="compositionally biased region" description="Polar residues" evidence="1">
    <location>
        <begin position="1"/>
        <end position="10"/>
    </location>
</feature>
<dbReference type="EMBL" id="CM029054">
    <property type="protein sequence ID" value="KAG2536137.1"/>
    <property type="molecule type" value="Genomic_DNA"/>
</dbReference>
<dbReference type="PANTHER" id="PTHR34303">
    <property type="entry name" value="OS01G0890400 PROTEIN-RELATED"/>
    <property type="match status" value="1"/>
</dbReference>
<gene>
    <name evidence="2" type="ORF">PVAP13_9NG092500</name>
</gene>
<dbReference type="AlphaFoldDB" id="A0A8T0MGA3"/>
<dbReference type="Proteomes" id="UP000823388">
    <property type="component" value="Chromosome 9N"/>
</dbReference>
<proteinExistence type="predicted"/>
<reference evidence="2" key="1">
    <citation type="submission" date="2020-05" db="EMBL/GenBank/DDBJ databases">
        <title>WGS assembly of Panicum virgatum.</title>
        <authorList>
            <person name="Lovell J.T."/>
            <person name="Jenkins J."/>
            <person name="Shu S."/>
            <person name="Juenger T.E."/>
            <person name="Schmutz J."/>
        </authorList>
    </citation>
    <scope>NUCLEOTIDE SEQUENCE</scope>
    <source>
        <strain evidence="2">AP13</strain>
    </source>
</reference>
<feature type="region of interest" description="Disordered" evidence="1">
    <location>
        <begin position="1"/>
        <end position="20"/>
    </location>
</feature>